<keyword evidence="3" id="KW-1185">Reference proteome</keyword>
<evidence type="ECO:0000313" key="3">
    <source>
        <dbReference type="Proteomes" id="UP000276133"/>
    </source>
</evidence>
<dbReference type="EMBL" id="REGN01006610">
    <property type="protein sequence ID" value="RNA08847.1"/>
    <property type="molecule type" value="Genomic_DNA"/>
</dbReference>
<proteinExistence type="predicted"/>
<organism evidence="2 3">
    <name type="scientific">Brachionus plicatilis</name>
    <name type="common">Marine rotifer</name>
    <name type="synonym">Brachionus muelleri</name>
    <dbReference type="NCBI Taxonomy" id="10195"/>
    <lineage>
        <taxon>Eukaryota</taxon>
        <taxon>Metazoa</taxon>
        <taxon>Spiralia</taxon>
        <taxon>Gnathifera</taxon>
        <taxon>Rotifera</taxon>
        <taxon>Eurotatoria</taxon>
        <taxon>Monogononta</taxon>
        <taxon>Pseudotrocha</taxon>
        <taxon>Ploima</taxon>
        <taxon>Brachionidae</taxon>
        <taxon>Brachionus</taxon>
    </lineage>
</organism>
<feature type="region of interest" description="Disordered" evidence="1">
    <location>
        <begin position="48"/>
        <end position="76"/>
    </location>
</feature>
<evidence type="ECO:0000256" key="1">
    <source>
        <dbReference type="SAM" id="MobiDB-lite"/>
    </source>
</evidence>
<gene>
    <name evidence="2" type="ORF">BpHYR1_016660</name>
</gene>
<name>A0A3M7QBL0_BRAPC</name>
<reference evidence="2 3" key="1">
    <citation type="journal article" date="2018" name="Sci. Rep.">
        <title>Genomic signatures of local adaptation to the degree of environmental predictability in rotifers.</title>
        <authorList>
            <person name="Franch-Gras L."/>
            <person name="Hahn C."/>
            <person name="Garcia-Roger E.M."/>
            <person name="Carmona M.J."/>
            <person name="Serra M."/>
            <person name="Gomez A."/>
        </authorList>
    </citation>
    <scope>NUCLEOTIDE SEQUENCE [LARGE SCALE GENOMIC DNA]</scope>
    <source>
        <strain evidence="2">HYR1</strain>
    </source>
</reference>
<accession>A0A3M7QBL0</accession>
<dbReference type="Proteomes" id="UP000276133">
    <property type="component" value="Unassembled WGS sequence"/>
</dbReference>
<sequence length="76" mass="9073">MFEIFLKTSINYLKKISKQNEDFLRNIFIPTLDSKMFLIKKTLKKNDEKDGLHARKSQELNTRQNTSNTIMKEHKV</sequence>
<feature type="compositionally biased region" description="Polar residues" evidence="1">
    <location>
        <begin position="59"/>
        <end position="70"/>
    </location>
</feature>
<dbReference type="AlphaFoldDB" id="A0A3M7QBL0"/>
<comment type="caution">
    <text evidence="2">The sequence shown here is derived from an EMBL/GenBank/DDBJ whole genome shotgun (WGS) entry which is preliminary data.</text>
</comment>
<evidence type="ECO:0000313" key="2">
    <source>
        <dbReference type="EMBL" id="RNA08847.1"/>
    </source>
</evidence>
<feature type="compositionally biased region" description="Basic and acidic residues" evidence="1">
    <location>
        <begin position="48"/>
        <end position="58"/>
    </location>
</feature>
<protein>
    <submittedName>
        <fullName evidence="2">Uncharacterized protein</fullName>
    </submittedName>
</protein>